<evidence type="ECO:0000256" key="4">
    <source>
        <dbReference type="ARBA" id="ARBA00023163"/>
    </source>
</evidence>
<proteinExistence type="inferred from homology"/>
<evidence type="ECO:0000256" key="1">
    <source>
        <dbReference type="ARBA" id="ARBA00009437"/>
    </source>
</evidence>
<dbReference type="AlphaFoldDB" id="A0A7X1NGG1"/>
<accession>A0A7X1NGG1</accession>
<dbReference type="PANTHER" id="PTHR30537:SF26">
    <property type="entry name" value="GLYCINE CLEAVAGE SYSTEM TRANSCRIPTIONAL ACTIVATOR"/>
    <property type="match status" value="1"/>
</dbReference>
<organism evidence="6 7">
    <name type="scientific">Paraburkholderia franconis</name>
    <dbReference type="NCBI Taxonomy" id="2654983"/>
    <lineage>
        <taxon>Bacteria</taxon>
        <taxon>Pseudomonadati</taxon>
        <taxon>Pseudomonadota</taxon>
        <taxon>Betaproteobacteria</taxon>
        <taxon>Burkholderiales</taxon>
        <taxon>Burkholderiaceae</taxon>
        <taxon>Paraburkholderia</taxon>
    </lineage>
</organism>
<dbReference type="PRINTS" id="PR00039">
    <property type="entry name" value="HTHLYSR"/>
</dbReference>
<sequence length="318" mass="35253">MRRKIPSTAALSAFETAARHQSFTKAADELAVTQSAICRQIGSLEDFLGVKLFRRDRRGVSLTEAGVIYSRKVASRLDEVERDTLELMAKGGHGGSLELAVVPTFATKWLLPRIPDLNATCPDININLTVRTRPFLFEDTEFDAAIHAGATIWPGTEGTFLMRESLIAVCSPKLIAPRVRLTAADWRRYPLLQQSTRPYAWRDWFASRDMQVEGDMSGPRLELFSMLAEAAIHGMGIALIPRLLIEDELQRGALIQAAAHECPSNRSYYLIYPERKADNAALTVFRAWITAQAQQYCPPMGLGGAVAPAFQVDGFRDG</sequence>
<dbReference type="PROSITE" id="PS50931">
    <property type="entry name" value="HTH_LYSR"/>
    <property type="match status" value="1"/>
</dbReference>
<dbReference type="Gene3D" id="3.40.190.10">
    <property type="entry name" value="Periplasmic binding protein-like II"/>
    <property type="match status" value="2"/>
</dbReference>
<evidence type="ECO:0000259" key="5">
    <source>
        <dbReference type="PROSITE" id="PS50931"/>
    </source>
</evidence>
<dbReference type="Pfam" id="PF03466">
    <property type="entry name" value="LysR_substrate"/>
    <property type="match status" value="1"/>
</dbReference>
<protein>
    <submittedName>
        <fullName evidence="6">LysR family transcriptional regulator</fullName>
    </submittedName>
</protein>
<evidence type="ECO:0000313" key="7">
    <source>
        <dbReference type="Proteomes" id="UP000484381"/>
    </source>
</evidence>
<dbReference type="CDD" id="cd08481">
    <property type="entry name" value="PBP2_GcdR_like"/>
    <property type="match status" value="1"/>
</dbReference>
<dbReference type="SUPFAM" id="SSF53850">
    <property type="entry name" value="Periplasmic binding protein-like II"/>
    <property type="match status" value="1"/>
</dbReference>
<keyword evidence="4" id="KW-0804">Transcription</keyword>
<gene>
    <name evidence="6" type="ORF">GCT13_32835</name>
</gene>
<name>A0A7X1NGG1_9BURK</name>
<keyword evidence="3" id="KW-0238">DNA-binding</keyword>
<feature type="domain" description="HTH lysR-type" evidence="5">
    <location>
        <begin position="6"/>
        <end position="63"/>
    </location>
</feature>
<dbReference type="FunFam" id="1.10.10.10:FF:000038">
    <property type="entry name" value="Glycine cleavage system transcriptional activator"/>
    <property type="match status" value="1"/>
</dbReference>
<evidence type="ECO:0000256" key="2">
    <source>
        <dbReference type="ARBA" id="ARBA00023015"/>
    </source>
</evidence>
<evidence type="ECO:0000313" key="6">
    <source>
        <dbReference type="EMBL" id="MPW21530.1"/>
    </source>
</evidence>
<comment type="caution">
    <text evidence="6">The sequence shown here is derived from an EMBL/GenBank/DDBJ whole genome shotgun (WGS) entry which is preliminary data.</text>
</comment>
<evidence type="ECO:0000256" key="3">
    <source>
        <dbReference type="ARBA" id="ARBA00023125"/>
    </source>
</evidence>
<dbReference type="GO" id="GO:0043565">
    <property type="term" value="F:sequence-specific DNA binding"/>
    <property type="evidence" value="ECO:0007669"/>
    <property type="project" value="TreeGrafter"/>
</dbReference>
<dbReference type="PANTHER" id="PTHR30537">
    <property type="entry name" value="HTH-TYPE TRANSCRIPTIONAL REGULATOR"/>
    <property type="match status" value="1"/>
</dbReference>
<dbReference type="InterPro" id="IPR036390">
    <property type="entry name" value="WH_DNA-bd_sf"/>
</dbReference>
<dbReference type="InterPro" id="IPR058163">
    <property type="entry name" value="LysR-type_TF_proteobact-type"/>
</dbReference>
<dbReference type="GO" id="GO:0006351">
    <property type="term" value="P:DNA-templated transcription"/>
    <property type="evidence" value="ECO:0007669"/>
    <property type="project" value="TreeGrafter"/>
</dbReference>
<dbReference type="GO" id="GO:0003700">
    <property type="term" value="F:DNA-binding transcription factor activity"/>
    <property type="evidence" value="ECO:0007669"/>
    <property type="project" value="InterPro"/>
</dbReference>
<dbReference type="SUPFAM" id="SSF46785">
    <property type="entry name" value="Winged helix' DNA-binding domain"/>
    <property type="match status" value="1"/>
</dbReference>
<dbReference type="InterPro" id="IPR036388">
    <property type="entry name" value="WH-like_DNA-bd_sf"/>
</dbReference>
<reference evidence="6 7" key="1">
    <citation type="submission" date="2019-10" db="EMBL/GenBank/DDBJ databases">
        <title>Paraburkholderia sp. isolated from nodules of Mimosa pudica from Brazilian Atlantic Forest soils.</title>
        <authorList>
            <person name="Paulitsch F."/>
            <person name="Hungria M."/>
            <person name="Dall'Agnol R."/>
        </authorList>
    </citation>
    <scope>NUCLEOTIDE SEQUENCE [LARGE SCALE GENOMIC DNA]</scope>
    <source>
        <strain evidence="6 7">CNPSo 3157</strain>
    </source>
</reference>
<dbReference type="EMBL" id="WHNP01000045">
    <property type="protein sequence ID" value="MPW21530.1"/>
    <property type="molecule type" value="Genomic_DNA"/>
</dbReference>
<comment type="similarity">
    <text evidence="1">Belongs to the LysR transcriptional regulatory family.</text>
</comment>
<keyword evidence="7" id="KW-1185">Reference proteome</keyword>
<dbReference type="InterPro" id="IPR005119">
    <property type="entry name" value="LysR_subst-bd"/>
</dbReference>
<dbReference type="Pfam" id="PF00126">
    <property type="entry name" value="HTH_1"/>
    <property type="match status" value="1"/>
</dbReference>
<dbReference type="Proteomes" id="UP000484381">
    <property type="component" value="Unassembled WGS sequence"/>
</dbReference>
<dbReference type="InterPro" id="IPR000847">
    <property type="entry name" value="LysR_HTH_N"/>
</dbReference>
<dbReference type="Gene3D" id="1.10.10.10">
    <property type="entry name" value="Winged helix-like DNA-binding domain superfamily/Winged helix DNA-binding domain"/>
    <property type="match status" value="1"/>
</dbReference>
<dbReference type="RefSeq" id="WP_152765352.1">
    <property type="nucleotide sequence ID" value="NZ_WHNP01000045.1"/>
</dbReference>
<dbReference type="FunFam" id="3.40.190.10:FF:000017">
    <property type="entry name" value="Glycine cleavage system transcriptional activator"/>
    <property type="match status" value="1"/>
</dbReference>
<keyword evidence="2" id="KW-0805">Transcription regulation</keyword>